<comment type="caution">
    <text evidence="2">The sequence shown here is derived from an EMBL/GenBank/DDBJ whole genome shotgun (WGS) entry which is preliminary data.</text>
</comment>
<sequence>MAQHSQTTANSGAAAWSKGRKIYLAVGILACLAGVLMMVFSR</sequence>
<evidence type="ECO:0000313" key="2">
    <source>
        <dbReference type="EMBL" id="RKR12533.1"/>
    </source>
</evidence>
<gene>
    <name evidence="2" type="ORF">C8D78_3907</name>
</gene>
<evidence type="ECO:0000256" key="1">
    <source>
        <dbReference type="SAM" id="Phobius"/>
    </source>
</evidence>
<name>A0A495E7Q7_9MICC</name>
<dbReference type="EMBL" id="RBIR01000014">
    <property type="protein sequence ID" value="RKR12533.1"/>
    <property type="molecule type" value="Genomic_DNA"/>
</dbReference>
<accession>A0A495E7Q7</accession>
<proteinExistence type="predicted"/>
<evidence type="ECO:0000313" key="3">
    <source>
        <dbReference type="Proteomes" id="UP000276055"/>
    </source>
</evidence>
<organism evidence="2 3">
    <name type="scientific">Arthrobacter oryzae</name>
    <dbReference type="NCBI Taxonomy" id="409290"/>
    <lineage>
        <taxon>Bacteria</taxon>
        <taxon>Bacillati</taxon>
        <taxon>Actinomycetota</taxon>
        <taxon>Actinomycetes</taxon>
        <taxon>Micrococcales</taxon>
        <taxon>Micrococcaceae</taxon>
        <taxon>Arthrobacter</taxon>
    </lineage>
</organism>
<keyword evidence="1" id="KW-0472">Membrane</keyword>
<feature type="transmembrane region" description="Helical" evidence="1">
    <location>
        <begin position="22"/>
        <end position="40"/>
    </location>
</feature>
<keyword evidence="1" id="KW-1133">Transmembrane helix</keyword>
<dbReference type="Proteomes" id="UP000276055">
    <property type="component" value="Unassembled WGS sequence"/>
</dbReference>
<dbReference type="RefSeq" id="WP_279629540.1">
    <property type="nucleotide sequence ID" value="NZ_RBIR01000014.1"/>
</dbReference>
<protein>
    <submittedName>
        <fullName evidence="2">Uncharacterized protein</fullName>
    </submittedName>
</protein>
<reference evidence="2 3" key="1">
    <citation type="submission" date="2018-10" db="EMBL/GenBank/DDBJ databases">
        <title>Genomic Encyclopedia of Type Strains, Phase IV (KMG-IV): sequencing the most valuable type-strain genomes for metagenomic binning, comparative biology and taxonomic classification.</title>
        <authorList>
            <person name="Goeker M."/>
        </authorList>
    </citation>
    <scope>NUCLEOTIDE SEQUENCE [LARGE SCALE GENOMIC DNA]</scope>
    <source>
        <strain evidence="2 3">DSM 25586</strain>
    </source>
</reference>
<dbReference type="AlphaFoldDB" id="A0A495E7Q7"/>
<keyword evidence="1" id="KW-0812">Transmembrane</keyword>